<dbReference type="RefSeq" id="WP_232056257.1">
    <property type="nucleotide sequence ID" value="NZ_LR593887.1"/>
</dbReference>
<dbReference type="PANTHER" id="PTHR13194">
    <property type="entry name" value="COMPLEX I INTERMEDIATE-ASSOCIATED PROTEIN 30"/>
    <property type="match status" value="1"/>
</dbReference>
<dbReference type="KEGG" id="tim:GMBLW1_51470"/>
<dbReference type="InterPro" id="IPR008979">
    <property type="entry name" value="Galactose-bd-like_sf"/>
</dbReference>
<evidence type="ECO:0000256" key="1">
    <source>
        <dbReference type="ARBA" id="ARBA00007884"/>
    </source>
</evidence>
<dbReference type="AlphaFoldDB" id="A0A6C2YRD3"/>
<keyword evidence="4" id="KW-1185">Reference proteome</keyword>
<dbReference type="SUPFAM" id="SSF49785">
    <property type="entry name" value="Galactose-binding domain-like"/>
    <property type="match status" value="1"/>
</dbReference>
<proteinExistence type="inferred from homology"/>
<organism evidence="3">
    <name type="scientific">Tuwongella immobilis</name>
    <dbReference type="NCBI Taxonomy" id="692036"/>
    <lineage>
        <taxon>Bacteria</taxon>
        <taxon>Pseudomonadati</taxon>
        <taxon>Planctomycetota</taxon>
        <taxon>Planctomycetia</taxon>
        <taxon>Gemmatales</taxon>
        <taxon>Gemmataceae</taxon>
        <taxon>Tuwongella</taxon>
    </lineage>
</organism>
<reference evidence="3" key="1">
    <citation type="submission" date="2019-04" db="EMBL/GenBank/DDBJ databases">
        <authorList>
            <consortium name="Science for Life Laboratories"/>
        </authorList>
    </citation>
    <scope>NUCLEOTIDE SEQUENCE</scope>
    <source>
        <strain evidence="3">MBLW1</strain>
    </source>
</reference>
<evidence type="ECO:0000259" key="2">
    <source>
        <dbReference type="Pfam" id="PF08547"/>
    </source>
</evidence>
<dbReference type="Proteomes" id="UP000464378">
    <property type="component" value="Chromosome"/>
</dbReference>
<dbReference type="EMBL" id="LR593887">
    <property type="protein sequence ID" value="VTS05459.1"/>
    <property type="molecule type" value="Genomic_DNA"/>
</dbReference>
<sequence>MSQESNMRVVMRLSTAPVHWQVVTDRVMGGISTGILRTGPGDAGIRFEGGLSLEQGGGFSSIRSLPMPLGLGLDDRLRVRLRGDGRTYSLNVYVQPSPMAFSYRFHVATSAEWGSVEIPLREMVATSFGREQPQLGPMNASQAVAVGWMLSDKSPGAFWLEVSQIEVVREFAPRSES</sequence>
<dbReference type="InterPro" id="IPR013857">
    <property type="entry name" value="NADH-UbQ_OxRdtase-assoc_prot30"/>
</dbReference>
<name>A0A6C2YRD3_9BACT</name>
<dbReference type="EMBL" id="LR586016">
    <property type="protein sequence ID" value="VIP04046.1"/>
    <property type="molecule type" value="Genomic_DNA"/>
</dbReference>
<comment type="similarity">
    <text evidence="1">Belongs to the CIA30 family.</text>
</comment>
<dbReference type="PANTHER" id="PTHR13194:SF19">
    <property type="entry name" value="NAD(P)-BINDING ROSSMANN-FOLD SUPERFAMILY PROTEIN"/>
    <property type="match status" value="1"/>
</dbReference>
<dbReference type="InParanoid" id="A0A6C2YRD3"/>
<dbReference type="InterPro" id="IPR039131">
    <property type="entry name" value="NDUFAF1"/>
</dbReference>
<dbReference type="Pfam" id="PF08547">
    <property type="entry name" value="CIA30"/>
    <property type="match status" value="1"/>
</dbReference>
<accession>A0A6C2YRD3</accession>
<gene>
    <name evidence="3" type="ORF">GMBLW1_51470</name>
</gene>
<keyword evidence="3" id="KW-0830">Ubiquinone</keyword>
<evidence type="ECO:0000313" key="4">
    <source>
        <dbReference type="Proteomes" id="UP000464378"/>
    </source>
</evidence>
<evidence type="ECO:0000313" key="3">
    <source>
        <dbReference type="EMBL" id="VIP04046.1"/>
    </source>
</evidence>
<feature type="domain" description="NADH:ubiquinone oxidoreductase intermediate-associated protein 30" evidence="2">
    <location>
        <begin position="19"/>
        <end position="162"/>
    </location>
</feature>
<protein>
    <recommendedName>
        <fullName evidence="2">NADH:ubiquinone oxidoreductase intermediate-associated protein 30 domain-containing protein</fullName>
    </recommendedName>
</protein>